<name>A0AAX6S0H8_HETGA</name>
<dbReference type="PANTHER" id="PTHR11407:SF63">
    <property type="entry name" value="LYSOZYME C"/>
    <property type="match status" value="1"/>
</dbReference>
<evidence type="ECO:0000313" key="6">
    <source>
        <dbReference type="RefSeq" id="XP_021103512.1"/>
    </source>
</evidence>
<feature type="compositionally biased region" description="Basic and acidic residues" evidence="4">
    <location>
        <begin position="25"/>
        <end position="38"/>
    </location>
</feature>
<feature type="region of interest" description="Disordered" evidence="4">
    <location>
        <begin position="18"/>
        <end position="49"/>
    </location>
</feature>
<keyword evidence="2" id="KW-0081">Bacteriolytic enzyme</keyword>
<dbReference type="InterPro" id="IPR023346">
    <property type="entry name" value="Lysozyme-like_dom_sf"/>
</dbReference>
<keyword evidence="2" id="KW-0929">Antimicrobial</keyword>
<protein>
    <recommendedName>
        <fullName evidence="1">lysozyme</fullName>
        <ecNumber evidence="1">3.2.1.17</ecNumber>
    </recommendedName>
</protein>
<dbReference type="SUPFAM" id="SSF53955">
    <property type="entry name" value="Lysozyme-like"/>
    <property type="match status" value="1"/>
</dbReference>
<gene>
    <name evidence="6" type="primary">LOC101706253</name>
</gene>
<dbReference type="InterPro" id="IPR001916">
    <property type="entry name" value="Glyco_hydro_22"/>
</dbReference>
<dbReference type="GO" id="GO:0042742">
    <property type="term" value="P:defense response to bacterium"/>
    <property type="evidence" value="ECO:0007669"/>
    <property type="project" value="UniProtKB-KW"/>
</dbReference>
<dbReference type="RefSeq" id="XP_021103512.1">
    <property type="nucleotide sequence ID" value="XM_021247853.1"/>
</dbReference>
<evidence type="ECO:0000313" key="5">
    <source>
        <dbReference type="Proteomes" id="UP000694906"/>
    </source>
</evidence>
<dbReference type="Gene3D" id="1.10.530.10">
    <property type="match status" value="1"/>
</dbReference>
<organism evidence="5 6">
    <name type="scientific">Heterocephalus glaber</name>
    <name type="common">Naked mole rat</name>
    <dbReference type="NCBI Taxonomy" id="10181"/>
    <lineage>
        <taxon>Eukaryota</taxon>
        <taxon>Metazoa</taxon>
        <taxon>Chordata</taxon>
        <taxon>Craniata</taxon>
        <taxon>Vertebrata</taxon>
        <taxon>Euteleostomi</taxon>
        <taxon>Mammalia</taxon>
        <taxon>Eutheria</taxon>
        <taxon>Euarchontoglires</taxon>
        <taxon>Glires</taxon>
        <taxon>Rodentia</taxon>
        <taxon>Hystricomorpha</taxon>
        <taxon>Bathyergidae</taxon>
        <taxon>Heterocephalus</taxon>
    </lineage>
</organism>
<proteinExistence type="predicted"/>
<dbReference type="Proteomes" id="UP000694906">
    <property type="component" value="Unplaced"/>
</dbReference>
<dbReference type="AlphaFoldDB" id="A0AAX6S0H8"/>
<dbReference type="GeneID" id="101706253"/>
<evidence type="ECO:0000256" key="2">
    <source>
        <dbReference type="ARBA" id="ARBA00022638"/>
    </source>
</evidence>
<accession>A0AAX6S0H8</accession>
<evidence type="ECO:0000256" key="4">
    <source>
        <dbReference type="SAM" id="MobiDB-lite"/>
    </source>
</evidence>
<evidence type="ECO:0000256" key="1">
    <source>
        <dbReference type="ARBA" id="ARBA00012732"/>
    </source>
</evidence>
<dbReference type="EC" id="3.2.1.17" evidence="1"/>
<feature type="compositionally biased region" description="Low complexity" evidence="4">
    <location>
        <begin position="39"/>
        <end position="49"/>
    </location>
</feature>
<evidence type="ECO:0000256" key="3">
    <source>
        <dbReference type="ARBA" id="ARBA00023157"/>
    </source>
</evidence>
<dbReference type="PANTHER" id="PTHR11407">
    <property type="entry name" value="LYSOZYME C"/>
    <property type="match status" value="1"/>
</dbReference>
<sequence length="111" mass="12618">MNHGKPFSSWEKVTELLRQHTGNPRSREQAQHLPEQTRRLLGGHSSSPGGRPGVCLAYFESKFNPSAVYENAQDGSTGFGLFQIQDRKWPSWSLHCRFSDSLEQWLDGCKL</sequence>
<keyword evidence="5" id="KW-1185">Reference proteome</keyword>
<dbReference type="GO" id="GO:0003796">
    <property type="term" value="F:lysozyme activity"/>
    <property type="evidence" value="ECO:0007669"/>
    <property type="project" value="UniProtKB-EC"/>
</dbReference>
<keyword evidence="3" id="KW-1015">Disulfide bond</keyword>
<dbReference type="GO" id="GO:0031640">
    <property type="term" value="P:killing of cells of another organism"/>
    <property type="evidence" value="ECO:0007669"/>
    <property type="project" value="UniProtKB-KW"/>
</dbReference>
<reference evidence="6" key="1">
    <citation type="submission" date="2025-08" db="UniProtKB">
        <authorList>
            <consortium name="RefSeq"/>
        </authorList>
    </citation>
    <scope>IDENTIFICATION</scope>
</reference>